<keyword evidence="9" id="KW-1185">Reference proteome</keyword>
<dbReference type="SUPFAM" id="SSF53448">
    <property type="entry name" value="Nucleotide-diphospho-sugar transferases"/>
    <property type="match status" value="1"/>
</dbReference>
<dbReference type="InterPro" id="IPR050321">
    <property type="entry name" value="Glycosyltr_2/OpgH_subfam"/>
</dbReference>
<dbReference type="InterPro" id="IPR036641">
    <property type="entry name" value="HPT_dom_sf"/>
</dbReference>
<dbReference type="InterPro" id="IPR029044">
    <property type="entry name" value="Nucleotide-diphossugar_trans"/>
</dbReference>
<sequence length="616" mass="68135">MSKGRHRRQPPPKVGPLAFSLAVVYGVAASFIFCFSGTFGTYGQHPWHDTLLVLVTITAAVALTYITLLLRVYTLRPATRGGNPDVFSWHLMIPCRDEESVIAATVSAARTSFPHCHVWVIDDDSEDATARIVRDLMDFDDRIHLISRVRPNARTGKGDALNAAFKRVAEYVGPDPEARRRAVVGVLDADGYLSDNTLELLSGPDAFGNGGIGAVQIEVWMKNRNDRRPRPQAGAYLNALGRYLIRMQDMEFRTSNSAMQLLRVQTGTVGMGGNGQFTRLSVLEDLTAAHSEPWGKSLSEDYELGLNIISLGHTNHYVREAYVSQEALPYFKRLITQRTRWAQGIMQCSALLPSLRRSRSLKASGFAEIHYFMTLPWIMIMNLAFVPWLLYVALTSGQAGFLGGDSTLVVAAAGMVFLVLPYALWGPLYRHWGRERRVGWATSWLLGAGYLLYVYFTYLYYPRAIGRMITKRTSWAKTARNADGLQTAVAPELVPALAVGNLLALDTRVLAELAEDLESETYAREVVAAFVLRWPARLANLRETVAAESPVRARDAVASIRVSSTMVGARQLEGAAREVTDLLQAEDYDAARSLMPALEGVGERTVAAIRAEYLGE</sequence>
<dbReference type="GO" id="GO:0000160">
    <property type="term" value="P:phosphorelay signal transduction system"/>
    <property type="evidence" value="ECO:0007669"/>
    <property type="project" value="InterPro"/>
</dbReference>
<dbReference type="Gene3D" id="1.20.120.160">
    <property type="entry name" value="HPT domain"/>
    <property type="match status" value="1"/>
</dbReference>
<dbReference type="EC" id="2.4.-.-" evidence="8"/>
<comment type="subcellular location">
    <subcellularLocation>
        <location evidence="1">Membrane</location>
        <topology evidence="1">Multi-pass membrane protein</topology>
    </subcellularLocation>
</comment>
<comment type="caution">
    <text evidence="8">The sequence shown here is derived from an EMBL/GenBank/DDBJ whole genome shotgun (WGS) entry which is preliminary data.</text>
</comment>
<feature type="transmembrane region" description="Helical" evidence="7">
    <location>
        <begin position="21"/>
        <end position="39"/>
    </location>
</feature>
<dbReference type="SUPFAM" id="SSF47226">
    <property type="entry name" value="Histidine-containing phosphotransfer domain, HPT domain"/>
    <property type="match status" value="1"/>
</dbReference>
<evidence type="ECO:0000313" key="8">
    <source>
        <dbReference type="EMBL" id="MCP3424670.1"/>
    </source>
</evidence>
<dbReference type="GO" id="GO:0016020">
    <property type="term" value="C:membrane"/>
    <property type="evidence" value="ECO:0007669"/>
    <property type="project" value="UniProtKB-SubCell"/>
</dbReference>
<dbReference type="AlphaFoldDB" id="A0A9X2HAQ3"/>
<feature type="transmembrane region" description="Helical" evidence="7">
    <location>
        <begin position="51"/>
        <end position="70"/>
    </location>
</feature>
<proteinExistence type="predicted"/>
<dbReference type="Pfam" id="PF13641">
    <property type="entry name" value="Glyco_tranf_2_3"/>
    <property type="match status" value="1"/>
</dbReference>
<dbReference type="Gene3D" id="3.90.550.10">
    <property type="entry name" value="Spore Coat Polysaccharide Biosynthesis Protein SpsA, Chain A"/>
    <property type="match status" value="1"/>
</dbReference>
<dbReference type="Proteomes" id="UP001139502">
    <property type="component" value="Unassembled WGS sequence"/>
</dbReference>
<feature type="transmembrane region" description="Helical" evidence="7">
    <location>
        <begin position="406"/>
        <end position="426"/>
    </location>
</feature>
<evidence type="ECO:0000256" key="1">
    <source>
        <dbReference type="ARBA" id="ARBA00004141"/>
    </source>
</evidence>
<feature type="transmembrane region" description="Helical" evidence="7">
    <location>
        <begin position="369"/>
        <end position="394"/>
    </location>
</feature>
<dbReference type="GO" id="GO:0016757">
    <property type="term" value="F:glycosyltransferase activity"/>
    <property type="evidence" value="ECO:0007669"/>
    <property type="project" value="UniProtKB-KW"/>
</dbReference>
<reference evidence="8" key="1">
    <citation type="submission" date="2022-06" db="EMBL/GenBank/DDBJ databases">
        <title>Rothia sp. isolated from sandalwood seedling.</title>
        <authorList>
            <person name="Tuikhar N."/>
            <person name="Kirdat K."/>
            <person name="Thorat V."/>
            <person name="Swetha P."/>
            <person name="Padma S."/>
            <person name="Sundararaj R."/>
            <person name="Yadav A."/>
        </authorList>
    </citation>
    <scope>NUCLEOTIDE SEQUENCE</scope>
    <source>
        <strain evidence="8">AR01</strain>
    </source>
</reference>
<evidence type="ECO:0000256" key="7">
    <source>
        <dbReference type="SAM" id="Phobius"/>
    </source>
</evidence>
<keyword evidence="5 7" id="KW-1133">Transmembrane helix</keyword>
<evidence type="ECO:0000256" key="6">
    <source>
        <dbReference type="ARBA" id="ARBA00023136"/>
    </source>
</evidence>
<dbReference type="PANTHER" id="PTHR43867:SF2">
    <property type="entry name" value="CELLULOSE SYNTHASE CATALYTIC SUBUNIT A [UDP-FORMING]"/>
    <property type="match status" value="1"/>
</dbReference>
<keyword evidence="6 7" id="KW-0472">Membrane</keyword>
<keyword evidence="4 7" id="KW-0812">Transmembrane</keyword>
<accession>A0A9X2HAQ3</accession>
<evidence type="ECO:0000256" key="3">
    <source>
        <dbReference type="ARBA" id="ARBA00022679"/>
    </source>
</evidence>
<evidence type="ECO:0000256" key="2">
    <source>
        <dbReference type="ARBA" id="ARBA00022676"/>
    </source>
</evidence>
<name>A0A9X2HAQ3_9MICC</name>
<evidence type="ECO:0000313" key="9">
    <source>
        <dbReference type="Proteomes" id="UP001139502"/>
    </source>
</evidence>
<evidence type="ECO:0000256" key="5">
    <source>
        <dbReference type="ARBA" id="ARBA00022989"/>
    </source>
</evidence>
<dbReference type="RefSeq" id="WP_254164447.1">
    <property type="nucleotide sequence ID" value="NZ_JANAFB010000002.1"/>
</dbReference>
<evidence type="ECO:0000256" key="4">
    <source>
        <dbReference type="ARBA" id="ARBA00022692"/>
    </source>
</evidence>
<protein>
    <submittedName>
        <fullName evidence="8">Glycosyltransferase</fullName>
        <ecNumber evidence="8">2.4.-.-</ecNumber>
    </submittedName>
</protein>
<keyword evidence="3 8" id="KW-0808">Transferase</keyword>
<organism evidence="8 9">
    <name type="scientific">Rothia santali</name>
    <dbReference type="NCBI Taxonomy" id="2949643"/>
    <lineage>
        <taxon>Bacteria</taxon>
        <taxon>Bacillati</taxon>
        <taxon>Actinomycetota</taxon>
        <taxon>Actinomycetes</taxon>
        <taxon>Micrococcales</taxon>
        <taxon>Micrococcaceae</taxon>
        <taxon>Rothia</taxon>
    </lineage>
</organism>
<dbReference type="EMBL" id="JANAFB010000002">
    <property type="protein sequence ID" value="MCP3424670.1"/>
    <property type="molecule type" value="Genomic_DNA"/>
</dbReference>
<keyword evidence="2 8" id="KW-0328">Glycosyltransferase</keyword>
<dbReference type="PANTHER" id="PTHR43867">
    <property type="entry name" value="CELLULOSE SYNTHASE CATALYTIC SUBUNIT A [UDP-FORMING]"/>
    <property type="match status" value="1"/>
</dbReference>
<gene>
    <name evidence="8" type="ORF">NBM05_01130</name>
</gene>
<feature type="transmembrane region" description="Helical" evidence="7">
    <location>
        <begin position="438"/>
        <end position="461"/>
    </location>
</feature>